<reference evidence="1 2" key="1">
    <citation type="submission" date="2016-05" db="EMBL/GenBank/DDBJ databases">
        <title>Pathogenic, phenotypic and molecular characterisation of Xanthomonas nasturtii sp. nov. and Xanthomonas floridensis sp. nov., new species of Xanthomonas associated with watercress production in Florida.</title>
        <authorList>
            <person name="Vicente J.G."/>
            <person name="Rothwell S."/>
            <person name="Holub E.B."/>
            <person name="Studholme D.J."/>
        </authorList>
    </citation>
    <scope>NUCLEOTIDE SEQUENCE [LARGE SCALE GENOMIC DNA]</scope>
    <source>
        <strain evidence="1 2">WHRI 8848</strain>
    </source>
</reference>
<dbReference type="AlphaFoldDB" id="A0A1A9M7Y1"/>
<evidence type="ECO:0000313" key="2">
    <source>
        <dbReference type="Proteomes" id="UP000077659"/>
    </source>
</evidence>
<accession>A0A1A9M7Y1</accession>
<evidence type="ECO:0000313" key="1">
    <source>
        <dbReference type="EMBL" id="OAG66141.1"/>
    </source>
</evidence>
<dbReference type="EMBL" id="LXNG01000037">
    <property type="protein sequence ID" value="OAG66141.1"/>
    <property type="molecule type" value="Genomic_DNA"/>
</dbReference>
<protein>
    <submittedName>
        <fullName evidence="1">Uncharacterized protein</fullName>
    </submittedName>
</protein>
<organism evidence="1 2">
    <name type="scientific">Xanthomonas floridensis</name>
    <dbReference type="NCBI Taxonomy" id="1843580"/>
    <lineage>
        <taxon>Bacteria</taxon>
        <taxon>Pseudomonadati</taxon>
        <taxon>Pseudomonadota</taxon>
        <taxon>Gammaproteobacteria</taxon>
        <taxon>Lysobacterales</taxon>
        <taxon>Lysobacteraceae</taxon>
        <taxon>Xanthomonas</taxon>
    </lineage>
</organism>
<dbReference type="Proteomes" id="UP000077659">
    <property type="component" value="Unassembled WGS sequence"/>
</dbReference>
<sequence>MLLHWCIQHLMHASMRSKMCGVVQVTLDYKKSLTSCCRAGRIAQQNMIHALQVVICRHYCTAVGQPLTIAVVLPPEPFFQAANRFLSALMHGFVPIRGFLTQVLRLKEGLNNSI</sequence>
<name>A0A1A9M7Y1_9XANT</name>
<comment type="caution">
    <text evidence="1">The sequence shown here is derived from an EMBL/GenBank/DDBJ whole genome shotgun (WGS) entry which is preliminary data.</text>
</comment>
<proteinExistence type="predicted"/>
<gene>
    <name evidence="1" type="ORF">A7D17_22045</name>
</gene>